<proteinExistence type="predicted"/>
<gene>
    <name evidence="3" type="ORF">C1645_872197</name>
</gene>
<name>A0A397TI95_9GLOM</name>
<feature type="domain" description="Putative restriction endonuclease" evidence="2">
    <location>
        <begin position="47"/>
        <end position="167"/>
    </location>
</feature>
<dbReference type="SUPFAM" id="SSF52980">
    <property type="entry name" value="Restriction endonuclease-like"/>
    <property type="match status" value="1"/>
</dbReference>
<dbReference type="Pfam" id="PF05685">
    <property type="entry name" value="Uma2"/>
    <property type="match status" value="1"/>
</dbReference>
<dbReference type="Gene3D" id="3.90.1570.10">
    <property type="entry name" value="tt1808, chain A"/>
    <property type="match status" value="1"/>
</dbReference>
<evidence type="ECO:0000256" key="1">
    <source>
        <dbReference type="SAM" id="MobiDB-lite"/>
    </source>
</evidence>
<feature type="region of interest" description="Disordered" evidence="1">
    <location>
        <begin position="112"/>
        <end position="138"/>
    </location>
</feature>
<dbReference type="InterPro" id="IPR008538">
    <property type="entry name" value="Uma2"/>
</dbReference>
<keyword evidence="4" id="KW-1185">Reference proteome</keyword>
<comment type="caution">
    <text evidence="3">The sequence shown here is derived from an EMBL/GenBank/DDBJ whole genome shotgun (WGS) entry which is preliminary data.</text>
</comment>
<dbReference type="EMBL" id="QKYT01000048">
    <property type="protein sequence ID" value="RIA96225.1"/>
    <property type="molecule type" value="Genomic_DNA"/>
</dbReference>
<feature type="compositionally biased region" description="Basic and acidic residues" evidence="1">
    <location>
        <begin position="112"/>
        <end position="121"/>
    </location>
</feature>
<protein>
    <recommendedName>
        <fullName evidence="2">Putative restriction endonuclease domain-containing protein</fullName>
    </recommendedName>
</protein>
<evidence type="ECO:0000313" key="3">
    <source>
        <dbReference type="EMBL" id="RIA96225.1"/>
    </source>
</evidence>
<dbReference type="AlphaFoldDB" id="A0A397TI95"/>
<organism evidence="3 4">
    <name type="scientific">Glomus cerebriforme</name>
    <dbReference type="NCBI Taxonomy" id="658196"/>
    <lineage>
        <taxon>Eukaryota</taxon>
        <taxon>Fungi</taxon>
        <taxon>Fungi incertae sedis</taxon>
        <taxon>Mucoromycota</taxon>
        <taxon>Glomeromycotina</taxon>
        <taxon>Glomeromycetes</taxon>
        <taxon>Glomerales</taxon>
        <taxon>Glomeraceae</taxon>
        <taxon>Glomus</taxon>
    </lineage>
</organism>
<dbReference type="OrthoDB" id="2307807at2759"/>
<evidence type="ECO:0000259" key="2">
    <source>
        <dbReference type="Pfam" id="PF05685"/>
    </source>
</evidence>
<dbReference type="Proteomes" id="UP000265703">
    <property type="component" value="Unassembled WGS sequence"/>
</dbReference>
<reference evidence="3 4" key="1">
    <citation type="submission" date="2018-06" db="EMBL/GenBank/DDBJ databases">
        <title>Comparative genomics reveals the genomic features of Rhizophagus irregularis, R. cerebriforme, R. diaphanum and Gigaspora rosea, and their symbiotic lifestyle signature.</title>
        <authorList>
            <person name="Morin E."/>
            <person name="San Clemente H."/>
            <person name="Chen E.C.H."/>
            <person name="De La Providencia I."/>
            <person name="Hainaut M."/>
            <person name="Kuo A."/>
            <person name="Kohler A."/>
            <person name="Murat C."/>
            <person name="Tang N."/>
            <person name="Roy S."/>
            <person name="Loubradou J."/>
            <person name="Henrissat B."/>
            <person name="Grigoriev I.V."/>
            <person name="Corradi N."/>
            <person name="Roux C."/>
            <person name="Martin F.M."/>
        </authorList>
    </citation>
    <scope>NUCLEOTIDE SEQUENCE [LARGE SCALE GENOMIC DNA]</scope>
    <source>
        <strain evidence="3 4">DAOM 227022</strain>
    </source>
</reference>
<dbReference type="InterPro" id="IPR011335">
    <property type="entry name" value="Restrct_endonuc-II-like"/>
</dbReference>
<dbReference type="InterPro" id="IPR012296">
    <property type="entry name" value="Nuclease_put_TT1808"/>
</dbReference>
<dbReference type="GO" id="GO:0006302">
    <property type="term" value="P:double-strand break repair"/>
    <property type="evidence" value="ECO:0007669"/>
    <property type="project" value="UniProtKB-ARBA"/>
</dbReference>
<accession>A0A397TI95</accession>
<sequence length="325" mass="35976">MVSTTSTIDLLLPSQPVQGKRLYLSSAVIKSAKEREINLKENVSLKEYLRYIENNVFPVQIYLHNGNIKAYEVPLAAHSKTAGTIIVLFGRWNYRDFYYGTKHDLILDQNTERRPDVDITPKRRPRPPAAQAPNSNGAPYPTMVIEIGLSQSLPDLHRASILYFNARTTIQLVLAIKIFGVRAVTDPVTNITTNTIALIALLYNRTSNTPLIPTKVISFGSANPDTNTENYILNRMGVPAANFTGVGRSDRNNNPFPPCNGPIVPIYLLNIPGTILFDGVPPNLLPQNQGFNATGAPIMPLQGFAAGFNLDLWEIQLAIRDQLDI</sequence>
<evidence type="ECO:0000313" key="4">
    <source>
        <dbReference type="Proteomes" id="UP000265703"/>
    </source>
</evidence>